<accession>A0A0S2KHN7</accession>
<dbReference type="STRING" id="76123.AS203_00895"/>
<gene>
    <name evidence="2" type="ORF">AS203_00895</name>
</gene>
<dbReference type="SUPFAM" id="SSF48452">
    <property type="entry name" value="TPR-like"/>
    <property type="match status" value="1"/>
</dbReference>
<reference evidence="3" key="1">
    <citation type="submission" date="2015-11" db="EMBL/GenBank/DDBJ databases">
        <authorList>
            <person name="Holder M.E."/>
            <person name="Ajami N.J."/>
            <person name="Petrosino J.F."/>
        </authorList>
    </citation>
    <scope>NUCLEOTIDE SEQUENCE [LARGE SCALE GENOMIC DNA]</scope>
    <source>
        <strain evidence="3">F0113</strain>
    </source>
</reference>
<keyword evidence="1" id="KW-0472">Membrane</keyword>
<proteinExistence type="predicted"/>
<dbReference type="Proteomes" id="UP000056252">
    <property type="component" value="Chromosome"/>
</dbReference>
<dbReference type="eggNOG" id="ENOG5033X8T">
    <property type="taxonomic scope" value="Bacteria"/>
</dbReference>
<evidence type="ECO:0000256" key="1">
    <source>
        <dbReference type="SAM" id="Phobius"/>
    </source>
</evidence>
<organism evidence="2 3">
    <name type="scientific">Hoylesella enoeca</name>
    <dbReference type="NCBI Taxonomy" id="76123"/>
    <lineage>
        <taxon>Bacteria</taxon>
        <taxon>Pseudomonadati</taxon>
        <taxon>Bacteroidota</taxon>
        <taxon>Bacteroidia</taxon>
        <taxon>Bacteroidales</taxon>
        <taxon>Prevotellaceae</taxon>
        <taxon>Hoylesella</taxon>
    </lineage>
</organism>
<protein>
    <submittedName>
        <fullName evidence="2">Uncharacterized protein</fullName>
    </submittedName>
</protein>
<keyword evidence="1" id="KW-0812">Transmembrane</keyword>
<evidence type="ECO:0000313" key="2">
    <source>
        <dbReference type="EMBL" id="ALO47835.1"/>
    </source>
</evidence>
<keyword evidence="3" id="KW-1185">Reference proteome</keyword>
<evidence type="ECO:0000313" key="3">
    <source>
        <dbReference type="Proteomes" id="UP000056252"/>
    </source>
</evidence>
<dbReference type="KEGG" id="peo:AS203_00895"/>
<dbReference type="Gene3D" id="1.25.40.10">
    <property type="entry name" value="Tetratricopeptide repeat domain"/>
    <property type="match status" value="1"/>
</dbReference>
<keyword evidence="1" id="KW-1133">Transmembrane helix</keyword>
<dbReference type="RefSeq" id="WP_060544101.1">
    <property type="nucleotide sequence ID" value="NZ_CP013195.1"/>
</dbReference>
<dbReference type="EMBL" id="CP013195">
    <property type="protein sequence ID" value="ALO47835.1"/>
    <property type="molecule type" value="Genomic_DNA"/>
</dbReference>
<dbReference type="InterPro" id="IPR011990">
    <property type="entry name" value="TPR-like_helical_dom_sf"/>
</dbReference>
<sequence length="586" mass="68442">MNMILTDISFLTFYQVLGWAVVIIAIAIVTQIPALRKKMGWSKDKKDNDDLSQSNSKAIVTEALKNLNCTVAWEKDETDLIGKYDYQSGHFRLRIKSESAYIQVSYLFFFETAVEHIALVRSLCNQCNLNAGGLRMVYTINAEQGVTDVHLIVGLMLSERQATKALQHAMAEIFSWQNTFIKHFGEEVKDNEKSPLMDVESDHALYRRELYLLREQEILHQMGQEDWRQDVERPMTLGRLLHTLLEPNSISPACLTLEARDGVTEIDKSQSMDYDLANALIADGHFVRDEATLRLAFYETRRPEHRRHLLIDARREGVVSHSLYYRLTVTLIPLSLGKTVEAASIEHRPEVWSVLVAYDLTAPEQRLSEFRYMWKEALEKEKQGYGDDLTDEQRLISECMDPQTGYNLYRGRMLFSQKRYLEALQYLENAFVVLHRQYHKMKPSAREKFFSVCYFTGFCYSELHLYKQAHYYLEMTLPLRRVTYTEEYINTLVNSRDFRAIDVIDNLLIEMQNAQAAVDDEEEAQGHVMGFINFLKRRKAYVYIEFERYDEAEKLLRKMLDEPENSDFAISELAYIQKLRDRNTPS</sequence>
<dbReference type="OrthoDB" id="1083059at2"/>
<name>A0A0S2KHN7_9BACT</name>
<dbReference type="AlphaFoldDB" id="A0A0S2KHN7"/>
<feature type="transmembrane region" description="Helical" evidence="1">
    <location>
        <begin position="12"/>
        <end position="35"/>
    </location>
</feature>